<reference evidence="2 3" key="1">
    <citation type="submission" date="2016-10" db="EMBL/GenBank/DDBJ databases">
        <authorList>
            <person name="de Groot N.N."/>
        </authorList>
    </citation>
    <scope>NUCLEOTIDE SEQUENCE [LARGE SCALE GENOMIC DNA]</scope>
    <source>
        <strain evidence="2 3">DSM 14045</strain>
    </source>
</reference>
<evidence type="ECO:0000256" key="1">
    <source>
        <dbReference type="SAM" id="MobiDB-lite"/>
    </source>
</evidence>
<dbReference type="RefSeq" id="WP_074718848.1">
    <property type="nucleotide sequence ID" value="NZ_FNPG01000029.1"/>
</dbReference>
<dbReference type="Proteomes" id="UP000183918">
    <property type="component" value="Unassembled WGS sequence"/>
</dbReference>
<sequence>MSIGAITNNQATTMAASTVSKKSNETVEEKKTNKSGFSEEAAVYEKSDSSQNSSVKKTDNSAIIEQLKLDAETRKQQLISIVQQTISGQGKALAATDDIWKFLASGDFTVTPEVKAQAQKDIAEDGYWGVEQTSDRILSFAKALANNDPSAASELLDAFKRGFEQATGTWGKDLPELCQKTYDAVLEKFDKWVNEGKTSTDTKTET</sequence>
<keyword evidence="3" id="KW-1185">Reference proteome</keyword>
<feature type="compositionally biased region" description="Polar residues" evidence="1">
    <location>
        <begin position="1"/>
        <end position="21"/>
    </location>
</feature>
<evidence type="ECO:0000313" key="2">
    <source>
        <dbReference type="EMBL" id="SDY69719.1"/>
    </source>
</evidence>
<evidence type="ECO:0008006" key="4">
    <source>
        <dbReference type="Google" id="ProtNLM"/>
    </source>
</evidence>
<organism evidence="2 3">
    <name type="scientific">Lachnobacterium bovis DSM 14045</name>
    <dbReference type="NCBI Taxonomy" id="1122142"/>
    <lineage>
        <taxon>Bacteria</taxon>
        <taxon>Bacillati</taxon>
        <taxon>Bacillota</taxon>
        <taxon>Clostridia</taxon>
        <taxon>Lachnospirales</taxon>
        <taxon>Lachnospiraceae</taxon>
        <taxon>Lachnobacterium</taxon>
    </lineage>
</organism>
<accession>A0A1H3M0D2</accession>
<evidence type="ECO:0000313" key="3">
    <source>
        <dbReference type="Proteomes" id="UP000183918"/>
    </source>
</evidence>
<dbReference type="EMBL" id="FNPG01000029">
    <property type="protein sequence ID" value="SDY69719.1"/>
    <property type="molecule type" value="Genomic_DNA"/>
</dbReference>
<dbReference type="STRING" id="1122142.SAMN02910414_02169"/>
<name>A0A1H3M0D2_9FIRM</name>
<gene>
    <name evidence="2" type="ORF">SAMN02910414_02169</name>
</gene>
<dbReference type="AlphaFoldDB" id="A0A1H3M0D2"/>
<protein>
    <recommendedName>
        <fullName evidence="4">DUF5610 domain-containing protein</fullName>
    </recommendedName>
</protein>
<feature type="region of interest" description="Disordered" evidence="1">
    <location>
        <begin position="1"/>
        <end position="59"/>
    </location>
</feature>
<feature type="compositionally biased region" description="Basic and acidic residues" evidence="1">
    <location>
        <begin position="22"/>
        <end position="32"/>
    </location>
</feature>
<dbReference type="OrthoDB" id="49105at2"/>
<proteinExistence type="predicted"/>
<feature type="compositionally biased region" description="Polar residues" evidence="1">
    <location>
        <begin position="49"/>
        <end position="59"/>
    </location>
</feature>